<protein>
    <submittedName>
        <fullName evidence="2">Transmembrane protein, putative</fullName>
    </submittedName>
</protein>
<accession>A0A072UI37</accession>
<reference evidence="2 4" key="1">
    <citation type="journal article" date="2011" name="Nature">
        <title>The Medicago genome provides insight into the evolution of rhizobial symbioses.</title>
        <authorList>
            <person name="Young N.D."/>
            <person name="Debelle F."/>
            <person name="Oldroyd G.E."/>
            <person name="Geurts R."/>
            <person name="Cannon S.B."/>
            <person name="Udvardi M.K."/>
            <person name="Benedito V.A."/>
            <person name="Mayer K.F."/>
            <person name="Gouzy J."/>
            <person name="Schoof H."/>
            <person name="Van de Peer Y."/>
            <person name="Proost S."/>
            <person name="Cook D.R."/>
            <person name="Meyers B.C."/>
            <person name="Spannagl M."/>
            <person name="Cheung F."/>
            <person name="De Mita S."/>
            <person name="Krishnakumar V."/>
            <person name="Gundlach H."/>
            <person name="Zhou S."/>
            <person name="Mudge J."/>
            <person name="Bharti A.K."/>
            <person name="Murray J.D."/>
            <person name="Naoumkina M.A."/>
            <person name="Rosen B."/>
            <person name="Silverstein K.A."/>
            <person name="Tang H."/>
            <person name="Rombauts S."/>
            <person name="Zhao P.X."/>
            <person name="Zhou P."/>
            <person name="Barbe V."/>
            <person name="Bardou P."/>
            <person name="Bechner M."/>
            <person name="Bellec A."/>
            <person name="Berger A."/>
            <person name="Berges H."/>
            <person name="Bidwell S."/>
            <person name="Bisseling T."/>
            <person name="Choisne N."/>
            <person name="Couloux A."/>
            <person name="Denny R."/>
            <person name="Deshpande S."/>
            <person name="Dai X."/>
            <person name="Doyle J.J."/>
            <person name="Dudez A.M."/>
            <person name="Farmer A.D."/>
            <person name="Fouteau S."/>
            <person name="Franken C."/>
            <person name="Gibelin C."/>
            <person name="Gish J."/>
            <person name="Goldstein S."/>
            <person name="Gonzalez A.J."/>
            <person name="Green P.J."/>
            <person name="Hallab A."/>
            <person name="Hartog M."/>
            <person name="Hua A."/>
            <person name="Humphray S.J."/>
            <person name="Jeong D.H."/>
            <person name="Jing Y."/>
            <person name="Jocker A."/>
            <person name="Kenton S.M."/>
            <person name="Kim D.J."/>
            <person name="Klee K."/>
            <person name="Lai H."/>
            <person name="Lang C."/>
            <person name="Lin S."/>
            <person name="Macmil S.L."/>
            <person name="Magdelenat G."/>
            <person name="Matthews L."/>
            <person name="McCorrison J."/>
            <person name="Monaghan E.L."/>
            <person name="Mun J.H."/>
            <person name="Najar F.Z."/>
            <person name="Nicholson C."/>
            <person name="Noirot C."/>
            <person name="O'Bleness M."/>
            <person name="Paule C.R."/>
            <person name="Poulain J."/>
            <person name="Prion F."/>
            <person name="Qin B."/>
            <person name="Qu C."/>
            <person name="Retzel E.F."/>
            <person name="Riddle C."/>
            <person name="Sallet E."/>
            <person name="Samain S."/>
            <person name="Samson N."/>
            <person name="Sanders I."/>
            <person name="Saurat O."/>
            <person name="Scarpelli C."/>
            <person name="Schiex T."/>
            <person name="Segurens B."/>
            <person name="Severin A.J."/>
            <person name="Sherrier D.J."/>
            <person name="Shi R."/>
            <person name="Sims S."/>
            <person name="Singer S.R."/>
            <person name="Sinharoy S."/>
            <person name="Sterck L."/>
            <person name="Viollet A."/>
            <person name="Wang B.B."/>
            <person name="Wang K."/>
            <person name="Wang M."/>
            <person name="Wang X."/>
            <person name="Warfsmann J."/>
            <person name="Weissenbach J."/>
            <person name="White D.D."/>
            <person name="White J.D."/>
            <person name="Wiley G.B."/>
            <person name="Wincker P."/>
            <person name="Xing Y."/>
            <person name="Yang L."/>
            <person name="Yao Z."/>
            <person name="Ying F."/>
            <person name="Zhai J."/>
            <person name="Zhou L."/>
            <person name="Zuber A."/>
            <person name="Denarie J."/>
            <person name="Dixon R.A."/>
            <person name="May G.D."/>
            <person name="Schwartz D.C."/>
            <person name="Rogers J."/>
            <person name="Quetier F."/>
            <person name="Town C.D."/>
            <person name="Roe B.A."/>
        </authorList>
    </citation>
    <scope>NUCLEOTIDE SEQUENCE [LARGE SCALE GENOMIC DNA]</scope>
    <source>
        <strain evidence="2">A17</strain>
        <strain evidence="3 4">cv. Jemalong A17</strain>
    </source>
</reference>
<proteinExistence type="predicted"/>
<evidence type="ECO:0000313" key="4">
    <source>
        <dbReference type="Proteomes" id="UP000002051"/>
    </source>
</evidence>
<evidence type="ECO:0000313" key="3">
    <source>
        <dbReference type="EnsemblPlants" id="KEH25465"/>
    </source>
</evidence>
<dbReference type="HOGENOM" id="CLU_1909804_0_0_1"/>
<keyword evidence="1" id="KW-1133">Transmembrane helix</keyword>
<name>A0A072UI37_MEDTR</name>
<dbReference type="Proteomes" id="UP000002051">
    <property type="component" value="Chromosome 6"/>
</dbReference>
<organism evidence="2 4">
    <name type="scientific">Medicago truncatula</name>
    <name type="common">Barrel medic</name>
    <name type="synonym">Medicago tribuloides</name>
    <dbReference type="NCBI Taxonomy" id="3880"/>
    <lineage>
        <taxon>Eukaryota</taxon>
        <taxon>Viridiplantae</taxon>
        <taxon>Streptophyta</taxon>
        <taxon>Embryophyta</taxon>
        <taxon>Tracheophyta</taxon>
        <taxon>Spermatophyta</taxon>
        <taxon>Magnoliopsida</taxon>
        <taxon>eudicotyledons</taxon>
        <taxon>Gunneridae</taxon>
        <taxon>Pentapetalae</taxon>
        <taxon>rosids</taxon>
        <taxon>fabids</taxon>
        <taxon>Fabales</taxon>
        <taxon>Fabaceae</taxon>
        <taxon>Papilionoideae</taxon>
        <taxon>50 kb inversion clade</taxon>
        <taxon>NPAAA clade</taxon>
        <taxon>Hologalegina</taxon>
        <taxon>IRL clade</taxon>
        <taxon>Trifolieae</taxon>
        <taxon>Medicago</taxon>
    </lineage>
</organism>
<dbReference type="EMBL" id="CM001222">
    <property type="protein sequence ID" value="KEH25465.1"/>
    <property type="molecule type" value="Genomic_DNA"/>
</dbReference>
<gene>
    <name evidence="2" type="ordered locus">MTR_6g024015</name>
</gene>
<keyword evidence="1" id="KW-0472">Membrane</keyword>
<keyword evidence="1 2" id="KW-0812">Transmembrane</keyword>
<feature type="transmembrane region" description="Helical" evidence="1">
    <location>
        <begin position="74"/>
        <end position="92"/>
    </location>
</feature>
<evidence type="ECO:0000256" key="1">
    <source>
        <dbReference type="SAM" id="Phobius"/>
    </source>
</evidence>
<reference evidence="3" key="3">
    <citation type="submission" date="2015-04" db="UniProtKB">
        <authorList>
            <consortium name="EnsemblPlants"/>
        </authorList>
    </citation>
    <scope>IDENTIFICATION</scope>
    <source>
        <strain evidence="3">cv. Jemalong A17</strain>
    </source>
</reference>
<keyword evidence="4" id="KW-1185">Reference proteome</keyword>
<dbReference type="AlphaFoldDB" id="A0A072UI37"/>
<reference evidence="2 4" key="2">
    <citation type="journal article" date="2014" name="BMC Genomics">
        <title>An improved genome release (version Mt4.0) for the model legume Medicago truncatula.</title>
        <authorList>
            <person name="Tang H."/>
            <person name="Krishnakumar V."/>
            <person name="Bidwell S."/>
            <person name="Rosen B."/>
            <person name="Chan A."/>
            <person name="Zhou S."/>
            <person name="Gentzbittel L."/>
            <person name="Childs K.L."/>
            <person name="Yandell M."/>
            <person name="Gundlach H."/>
            <person name="Mayer K.F."/>
            <person name="Schwartz D.C."/>
            <person name="Town C.D."/>
        </authorList>
    </citation>
    <scope>GENOME REANNOTATION</scope>
    <source>
        <strain evidence="2">A17</strain>
        <strain evidence="3 4">cv. Jemalong A17</strain>
    </source>
</reference>
<sequence>MVKEANIVIFNWNLCIQLLKSIKSDILNLKLSFFGFLNHCPKSTGEIFGSPVGMVGPISGWNVILPVSLRSSSLPRWFLLCFAIAGTMLFALEFRLANLGHSITGAVWHSTLPPDLGFDFFRDRCGLPNYRFP</sequence>
<dbReference type="EnsemblPlants" id="KEH25465">
    <property type="protein sequence ID" value="KEH25465"/>
    <property type="gene ID" value="MTR_6g024015"/>
</dbReference>
<evidence type="ECO:0000313" key="2">
    <source>
        <dbReference type="EMBL" id="KEH25465.1"/>
    </source>
</evidence>